<proteinExistence type="predicted"/>
<dbReference type="AlphaFoldDB" id="A0AAV3ZPX8"/>
<organism evidence="1 2">
    <name type="scientific">Plakobranchus ocellatus</name>
    <dbReference type="NCBI Taxonomy" id="259542"/>
    <lineage>
        <taxon>Eukaryota</taxon>
        <taxon>Metazoa</taxon>
        <taxon>Spiralia</taxon>
        <taxon>Lophotrochozoa</taxon>
        <taxon>Mollusca</taxon>
        <taxon>Gastropoda</taxon>
        <taxon>Heterobranchia</taxon>
        <taxon>Euthyneura</taxon>
        <taxon>Panpulmonata</taxon>
        <taxon>Sacoglossa</taxon>
        <taxon>Placobranchoidea</taxon>
        <taxon>Plakobranchidae</taxon>
        <taxon>Plakobranchus</taxon>
    </lineage>
</organism>
<evidence type="ECO:0000313" key="1">
    <source>
        <dbReference type="EMBL" id="GFN96654.1"/>
    </source>
</evidence>
<accession>A0AAV3ZPX8</accession>
<gene>
    <name evidence="1" type="ORF">PoB_002316000</name>
</gene>
<keyword evidence="2" id="KW-1185">Reference proteome</keyword>
<evidence type="ECO:0000313" key="2">
    <source>
        <dbReference type="Proteomes" id="UP000735302"/>
    </source>
</evidence>
<dbReference type="Proteomes" id="UP000735302">
    <property type="component" value="Unassembled WGS sequence"/>
</dbReference>
<dbReference type="EMBL" id="BLXT01002699">
    <property type="protein sequence ID" value="GFN96654.1"/>
    <property type="molecule type" value="Genomic_DNA"/>
</dbReference>
<comment type="caution">
    <text evidence="1">The sequence shown here is derived from an EMBL/GenBank/DDBJ whole genome shotgun (WGS) entry which is preliminary data.</text>
</comment>
<name>A0AAV3ZPX8_9GAST</name>
<protein>
    <submittedName>
        <fullName evidence="1">Uncharacterized protein</fullName>
    </submittedName>
</protein>
<sequence length="95" mass="10706">MERTCVPVSLNLCHTQNWVYGQNLRPCQPKSLSHTDLGIWPEPTPYQPKSLSHTDLGIWLEPTPLSAKLYGTLNKLRRTVSFARTTLVSMGVNVD</sequence>
<reference evidence="1 2" key="1">
    <citation type="journal article" date="2021" name="Elife">
        <title>Chloroplast acquisition without the gene transfer in kleptoplastic sea slugs, Plakobranchus ocellatus.</title>
        <authorList>
            <person name="Maeda T."/>
            <person name="Takahashi S."/>
            <person name="Yoshida T."/>
            <person name="Shimamura S."/>
            <person name="Takaki Y."/>
            <person name="Nagai Y."/>
            <person name="Toyoda A."/>
            <person name="Suzuki Y."/>
            <person name="Arimoto A."/>
            <person name="Ishii H."/>
            <person name="Satoh N."/>
            <person name="Nishiyama T."/>
            <person name="Hasebe M."/>
            <person name="Maruyama T."/>
            <person name="Minagawa J."/>
            <person name="Obokata J."/>
            <person name="Shigenobu S."/>
        </authorList>
    </citation>
    <scope>NUCLEOTIDE SEQUENCE [LARGE SCALE GENOMIC DNA]</scope>
</reference>